<accession>A0AA38LRE5</accession>
<name>A0AA38LRE5_TAXCH</name>
<dbReference type="AlphaFoldDB" id="A0AA38LRE5"/>
<dbReference type="Proteomes" id="UP000824469">
    <property type="component" value="Unassembled WGS sequence"/>
</dbReference>
<evidence type="ECO:0000313" key="2">
    <source>
        <dbReference type="EMBL" id="KAH9330682.1"/>
    </source>
</evidence>
<proteinExistence type="predicted"/>
<dbReference type="PANTHER" id="PTHR34955">
    <property type="entry name" value="IGR MOTIF PROTEIN"/>
    <property type="match status" value="1"/>
</dbReference>
<evidence type="ECO:0000313" key="3">
    <source>
        <dbReference type="Proteomes" id="UP000824469"/>
    </source>
</evidence>
<feature type="non-terminal residue" evidence="2">
    <location>
        <position position="70"/>
    </location>
</feature>
<gene>
    <name evidence="2" type="ORF">KI387_002790</name>
</gene>
<keyword evidence="3" id="KW-1185">Reference proteome</keyword>
<comment type="caution">
    <text evidence="2">The sequence shown here is derived from an EMBL/GenBank/DDBJ whole genome shotgun (WGS) entry which is preliminary data.</text>
</comment>
<organism evidence="2 3">
    <name type="scientific">Taxus chinensis</name>
    <name type="common">Chinese yew</name>
    <name type="synonym">Taxus wallichiana var. chinensis</name>
    <dbReference type="NCBI Taxonomy" id="29808"/>
    <lineage>
        <taxon>Eukaryota</taxon>
        <taxon>Viridiplantae</taxon>
        <taxon>Streptophyta</taxon>
        <taxon>Embryophyta</taxon>
        <taxon>Tracheophyta</taxon>
        <taxon>Spermatophyta</taxon>
        <taxon>Pinopsida</taxon>
        <taxon>Pinidae</taxon>
        <taxon>Conifers II</taxon>
        <taxon>Cupressales</taxon>
        <taxon>Taxaceae</taxon>
        <taxon>Taxus</taxon>
    </lineage>
</organism>
<dbReference type="SMART" id="SM01238">
    <property type="entry name" value="IGR"/>
    <property type="match status" value="1"/>
</dbReference>
<dbReference type="InterPro" id="IPR019083">
    <property type="entry name" value="SAM_Ribosomal_mS41"/>
</dbReference>
<dbReference type="Pfam" id="PF09597">
    <property type="entry name" value="SAM_Ribosomal_mS41"/>
    <property type="match status" value="1"/>
</dbReference>
<dbReference type="OMA" id="ISKQPRY"/>
<feature type="domain" description="Small ribosomal subunit protein mS41 SAM" evidence="1">
    <location>
        <begin position="25"/>
        <end position="70"/>
    </location>
</feature>
<sequence length="70" mass="7864">NPSPLCNTIFRSISKRTQYLEEVDLPNFLKAMGNGVEAHAEKLANEIGDLEKLLVTRTLKLKKMGIPCKH</sequence>
<reference evidence="2 3" key="1">
    <citation type="journal article" date="2021" name="Nat. Plants">
        <title>The Taxus genome provides insights into paclitaxel biosynthesis.</title>
        <authorList>
            <person name="Xiong X."/>
            <person name="Gou J."/>
            <person name="Liao Q."/>
            <person name="Li Y."/>
            <person name="Zhou Q."/>
            <person name="Bi G."/>
            <person name="Li C."/>
            <person name="Du R."/>
            <person name="Wang X."/>
            <person name="Sun T."/>
            <person name="Guo L."/>
            <person name="Liang H."/>
            <person name="Lu P."/>
            <person name="Wu Y."/>
            <person name="Zhang Z."/>
            <person name="Ro D.K."/>
            <person name="Shang Y."/>
            <person name="Huang S."/>
            <person name="Yan J."/>
        </authorList>
    </citation>
    <scope>NUCLEOTIDE SEQUENCE [LARGE SCALE GENOMIC DNA]</scope>
    <source>
        <strain evidence="2">Ta-2019</strain>
    </source>
</reference>
<dbReference type="EMBL" id="JAHRHJ020000001">
    <property type="protein sequence ID" value="KAH9330682.1"/>
    <property type="molecule type" value="Genomic_DNA"/>
</dbReference>
<dbReference type="PANTHER" id="PTHR34955:SF2">
    <property type="entry name" value="IGR MOTIF PROTEIN"/>
    <property type="match status" value="1"/>
</dbReference>
<protein>
    <recommendedName>
        <fullName evidence="1">Small ribosomal subunit protein mS41 SAM domain-containing protein</fullName>
    </recommendedName>
</protein>
<evidence type="ECO:0000259" key="1">
    <source>
        <dbReference type="SMART" id="SM01238"/>
    </source>
</evidence>
<feature type="non-terminal residue" evidence="2">
    <location>
        <position position="1"/>
    </location>
</feature>